<dbReference type="EC" id="4.1.2.25" evidence="4"/>
<comment type="similarity">
    <text evidence="3">Belongs to the DHNA family.</text>
</comment>
<gene>
    <name evidence="9" type="ORF">KO353_14080</name>
</gene>
<evidence type="ECO:0000256" key="4">
    <source>
        <dbReference type="ARBA" id="ARBA00013043"/>
    </source>
</evidence>
<sequence length="141" mass="15433">MDPSVERRIASAALALRHVFVRDLVVEACVGVHPHERGRPQPVRVSIDLGVEDDGARPLSRPAVSHDDLSRVVDYEAVAATARRILEAGHVALVETLAERIAEACLADRRVRLVRVRVEKLEAVAGAASVGVEIERRNREP</sequence>
<evidence type="ECO:0000256" key="6">
    <source>
        <dbReference type="ARBA" id="ARBA00023239"/>
    </source>
</evidence>
<dbReference type="GO" id="GO:0005737">
    <property type="term" value="C:cytoplasm"/>
    <property type="evidence" value="ECO:0007669"/>
    <property type="project" value="TreeGrafter"/>
</dbReference>
<dbReference type="GO" id="GO:0046656">
    <property type="term" value="P:folic acid biosynthetic process"/>
    <property type="evidence" value="ECO:0007669"/>
    <property type="project" value="UniProtKB-KW"/>
</dbReference>
<keyword evidence="6" id="KW-0456">Lyase</keyword>
<dbReference type="NCBIfam" id="TIGR00526">
    <property type="entry name" value="folB_dom"/>
    <property type="match status" value="1"/>
</dbReference>
<keyword evidence="5" id="KW-0289">Folate biosynthesis</keyword>
<evidence type="ECO:0000256" key="2">
    <source>
        <dbReference type="ARBA" id="ARBA00005013"/>
    </source>
</evidence>
<evidence type="ECO:0000259" key="8">
    <source>
        <dbReference type="SMART" id="SM00905"/>
    </source>
</evidence>
<dbReference type="InterPro" id="IPR006157">
    <property type="entry name" value="FolB_dom"/>
</dbReference>
<protein>
    <recommendedName>
        <fullName evidence="4">dihydroneopterin aldolase</fullName>
        <ecNumber evidence="4">4.1.2.25</ecNumber>
    </recommendedName>
    <alternativeName>
        <fullName evidence="7">7,8-dihydroneopterin aldolase</fullName>
    </alternativeName>
</protein>
<dbReference type="EMBL" id="CP076448">
    <property type="protein sequence ID" value="QXM24357.1"/>
    <property type="molecule type" value="Genomic_DNA"/>
</dbReference>
<evidence type="ECO:0000256" key="3">
    <source>
        <dbReference type="ARBA" id="ARBA00005708"/>
    </source>
</evidence>
<comment type="catalytic activity">
    <reaction evidence="1">
        <text>7,8-dihydroneopterin = 6-hydroxymethyl-7,8-dihydropterin + glycolaldehyde</text>
        <dbReference type="Rhea" id="RHEA:10540"/>
        <dbReference type="ChEBI" id="CHEBI:17001"/>
        <dbReference type="ChEBI" id="CHEBI:17071"/>
        <dbReference type="ChEBI" id="CHEBI:44841"/>
        <dbReference type="EC" id="4.1.2.25"/>
    </reaction>
</comment>
<proteinExistence type="inferred from homology"/>
<evidence type="ECO:0000256" key="5">
    <source>
        <dbReference type="ARBA" id="ARBA00022909"/>
    </source>
</evidence>
<evidence type="ECO:0000256" key="7">
    <source>
        <dbReference type="ARBA" id="ARBA00032903"/>
    </source>
</evidence>
<dbReference type="SMART" id="SM00905">
    <property type="entry name" value="FolB"/>
    <property type="match status" value="1"/>
</dbReference>
<dbReference type="Pfam" id="PF02152">
    <property type="entry name" value="FolB"/>
    <property type="match status" value="1"/>
</dbReference>
<dbReference type="PANTHER" id="PTHR42844">
    <property type="entry name" value="DIHYDRONEOPTERIN ALDOLASE 1-RELATED"/>
    <property type="match status" value="1"/>
</dbReference>
<dbReference type="Proteomes" id="UP000694001">
    <property type="component" value="Chromosome"/>
</dbReference>
<dbReference type="PANTHER" id="PTHR42844:SF1">
    <property type="entry name" value="DIHYDRONEOPTERIN ALDOLASE 1-RELATED"/>
    <property type="match status" value="1"/>
</dbReference>
<evidence type="ECO:0000313" key="10">
    <source>
        <dbReference type="Proteomes" id="UP000694001"/>
    </source>
</evidence>
<dbReference type="GO" id="GO:0004150">
    <property type="term" value="F:dihydroneopterin aldolase activity"/>
    <property type="evidence" value="ECO:0007669"/>
    <property type="project" value="UniProtKB-EC"/>
</dbReference>
<accession>A0A975U1T5</accession>
<dbReference type="RefSeq" id="WP_218285414.1">
    <property type="nucleotide sequence ID" value="NZ_CP076448.1"/>
</dbReference>
<evidence type="ECO:0000256" key="1">
    <source>
        <dbReference type="ARBA" id="ARBA00001353"/>
    </source>
</evidence>
<dbReference type="AlphaFoldDB" id="A0A975U1T5"/>
<comment type="pathway">
    <text evidence="2">Cofactor biosynthesis; tetrahydrofolate biosynthesis; 2-amino-4-hydroxy-6-hydroxymethyl-7,8-dihydropteridine diphosphate from 7,8-dihydroneopterin triphosphate: step 3/4.</text>
</comment>
<dbReference type="InterPro" id="IPR006156">
    <property type="entry name" value="Dihydroneopterin_aldolase"/>
</dbReference>
<dbReference type="KEGG" id="elio:KO353_14080"/>
<feature type="domain" description="Dihydroneopterin aldolase/epimerase" evidence="8">
    <location>
        <begin position="19"/>
        <end position="136"/>
    </location>
</feature>
<reference evidence="9" key="1">
    <citation type="submission" date="2021-06" db="EMBL/GenBank/DDBJ databases">
        <title>Elioraea tepida, sp. nov., a moderately thermophilic aerobic anoxygenic phototrophic bacterium isolated from an alkaline siliceous hot spring mat community in Yellowstone National Park, WY, USA.</title>
        <authorList>
            <person name="Saini M.K."/>
            <person name="Yoshida S."/>
            <person name="Sebastian A."/>
            <person name="Hirose S."/>
            <person name="Hara E."/>
            <person name="Tamaki H."/>
            <person name="Soulier N.T."/>
            <person name="Albert I."/>
            <person name="Hanada S."/>
            <person name="Bryant D.A."/>
            <person name="Tank M."/>
        </authorList>
    </citation>
    <scope>NUCLEOTIDE SEQUENCE</scope>
    <source>
        <strain evidence="9">MS-P2</strain>
    </source>
</reference>
<keyword evidence="10" id="KW-1185">Reference proteome</keyword>
<name>A0A975U1T5_9PROT</name>
<evidence type="ECO:0000313" key="9">
    <source>
        <dbReference type="EMBL" id="QXM24357.1"/>
    </source>
</evidence>
<organism evidence="9 10">
    <name type="scientific">Elioraea tepida</name>
    <dbReference type="NCBI Taxonomy" id="2843330"/>
    <lineage>
        <taxon>Bacteria</taxon>
        <taxon>Pseudomonadati</taxon>
        <taxon>Pseudomonadota</taxon>
        <taxon>Alphaproteobacteria</taxon>
        <taxon>Acetobacterales</taxon>
        <taxon>Elioraeaceae</taxon>
        <taxon>Elioraea</taxon>
    </lineage>
</organism>